<proteinExistence type="predicted"/>
<name>A0A8H6QTA6_9EURO</name>
<gene>
    <name evidence="1" type="ORF">CNMCM7691_007029</name>
</gene>
<sequence>MLKKAQESYPCVPFDNHETGTPSKDLRRVLAFVQSITNRKYFMDEALSIRNLEAGTDERSLDHLYYGKLRCDSPGVLDGSMATAMESTCRSAPASAFTGRKYATQALGYHIGIVLRVDQVVGVGEMRKIDPIVKKSYRVLS</sequence>
<dbReference type="AlphaFoldDB" id="A0A8H6QTA6"/>
<organism evidence="1 2">
    <name type="scientific">Aspergillus felis</name>
    <dbReference type="NCBI Taxonomy" id="1287682"/>
    <lineage>
        <taxon>Eukaryota</taxon>
        <taxon>Fungi</taxon>
        <taxon>Dikarya</taxon>
        <taxon>Ascomycota</taxon>
        <taxon>Pezizomycotina</taxon>
        <taxon>Eurotiomycetes</taxon>
        <taxon>Eurotiomycetidae</taxon>
        <taxon>Eurotiales</taxon>
        <taxon>Aspergillaceae</taxon>
        <taxon>Aspergillus</taxon>
        <taxon>Aspergillus subgen. Fumigati</taxon>
    </lineage>
</organism>
<keyword evidence="2" id="KW-1185">Reference proteome</keyword>
<dbReference type="EMBL" id="JACBAG010001882">
    <property type="protein sequence ID" value="KAF7178339.1"/>
    <property type="molecule type" value="Genomic_DNA"/>
</dbReference>
<comment type="caution">
    <text evidence="1">The sequence shown here is derived from an EMBL/GenBank/DDBJ whole genome shotgun (WGS) entry which is preliminary data.</text>
</comment>
<accession>A0A8H6QTA6</accession>
<evidence type="ECO:0000313" key="2">
    <source>
        <dbReference type="Proteomes" id="UP000641853"/>
    </source>
</evidence>
<protein>
    <submittedName>
        <fullName evidence="1">Uncharacterized protein</fullName>
    </submittedName>
</protein>
<reference evidence="1" key="1">
    <citation type="submission" date="2020-06" db="EMBL/GenBank/DDBJ databases">
        <title>Draft genome sequences of strains closely related to Aspergillus parafelis and Aspergillus hiratsukae.</title>
        <authorList>
            <person name="Dos Santos R.A.C."/>
            <person name="Rivero-Menendez O."/>
            <person name="Steenwyk J.L."/>
            <person name="Mead M.E."/>
            <person name="Goldman G.H."/>
            <person name="Alastruey-Izquierdo A."/>
            <person name="Rokas A."/>
        </authorList>
    </citation>
    <scope>NUCLEOTIDE SEQUENCE</scope>
    <source>
        <strain evidence="1">CNM-CM7691</strain>
    </source>
</reference>
<dbReference type="Proteomes" id="UP000641853">
    <property type="component" value="Unassembled WGS sequence"/>
</dbReference>
<evidence type="ECO:0000313" key="1">
    <source>
        <dbReference type="EMBL" id="KAF7178339.1"/>
    </source>
</evidence>